<dbReference type="AlphaFoldDB" id="A0A841HZ68"/>
<feature type="domain" description="DUF4253" evidence="1">
    <location>
        <begin position="157"/>
        <end position="263"/>
    </location>
</feature>
<evidence type="ECO:0000313" key="3">
    <source>
        <dbReference type="Proteomes" id="UP000569951"/>
    </source>
</evidence>
<keyword evidence="3" id="KW-1185">Reference proteome</keyword>
<dbReference type="EMBL" id="JACHHG010000002">
    <property type="protein sequence ID" value="MBB6097035.1"/>
    <property type="molecule type" value="Genomic_DNA"/>
</dbReference>
<protein>
    <recommendedName>
        <fullName evidence="1">DUF4253 domain-containing protein</fullName>
    </recommendedName>
</protein>
<reference evidence="2 3" key="1">
    <citation type="submission" date="2020-08" db="EMBL/GenBank/DDBJ databases">
        <title>Genomic Encyclopedia of Type Strains, Phase IV (KMG-IV): sequencing the most valuable type-strain genomes for metagenomic binning, comparative biology and taxonomic classification.</title>
        <authorList>
            <person name="Goeker M."/>
        </authorList>
    </citation>
    <scope>NUCLEOTIDE SEQUENCE [LARGE SCALE GENOMIC DNA]</scope>
    <source>
        <strain evidence="2 3">DSM 21458</strain>
    </source>
</reference>
<accession>A0A841HZ68</accession>
<sequence>MPIPQALLHQIGFELAHLTERALPAQRQLYTFCVPGREAVSAWRALRAAFPETGLWPLITGEGPFEPDDAFPEDGGRALLEAARRLDLQAWLRRRLEEDARDDDPDGAQGPITLDPVNARLFAEDVPAPQGGPRPLEEGLTSVRDPLSWSPLREVWMLLLPVQRCWEVHAVLGYGGWNDYPEPEVHVALMQRWNARYGAEPVALTRDVVELWAPRPLQDPAEALVLASEQYAYCGDVVWQGTESVPNLAGALLDNEVWYFWWD</sequence>
<evidence type="ECO:0000259" key="1">
    <source>
        <dbReference type="Pfam" id="PF14062"/>
    </source>
</evidence>
<gene>
    <name evidence="2" type="ORF">HNR42_000449</name>
</gene>
<proteinExistence type="predicted"/>
<dbReference type="InterPro" id="IPR025349">
    <property type="entry name" value="DUF4253"/>
</dbReference>
<dbReference type="RefSeq" id="WP_183984097.1">
    <property type="nucleotide sequence ID" value="NZ_JACHHG010000002.1"/>
</dbReference>
<comment type="caution">
    <text evidence="2">The sequence shown here is derived from an EMBL/GenBank/DDBJ whole genome shotgun (WGS) entry which is preliminary data.</text>
</comment>
<organism evidence="2 3">
    <name type="scientific">Deinobacterium chartae</name>
    <dbReference type="NCBI Taxonomy" id="521158"/>
    <lineage>
        <taxon>Bacteria</taxon>
        <taxon>Thermotogati</taxon>
        <taxon>Deinococcota</taxon>
        <taxon>Deinococci</taxon>
        <taxon>Deinococcales</taxon>
        <taxon>Deinococcaceae</taxon>
        <taxon>Deinobacterium</taxon>
    </lineage>
</organism>
<dbReference type="Pfam" id="PF14062">
    <property type="entry name" value="DUF4253"/>
    <property type="match status" value="1"/>
</dbReference>
<dbReference type="Proteomes" id="UP000569951">
    <property type="component" value="Unassembled WGS sequence"/>
</dbReference>
<name>A0A841HZ68_9DEIO</name>
<evidence type="ECO:0000313" key="2">
    <source>
        <dbReference type="EMBL" id="MBB6097035.1"/>
    </source>
</evidence>